<dbReference type="AlphaFoldDB" id="A0A842IAE1"/>
<evidence type="ECO:0000313" key="2">
    <source>
        <dbReference type="EMBL" id="MBC2836317.1"/>
    </source>
</evidence>
<sequence>MKKLTVTALAACAALSANAAFAFPCAVQIPTEQTETTGFLGLTLPLVANPAPRISLGVRRATVATSGDMTGGTVEFSFDPWNHGGIQLRATALRGDINSAGILGGGWDFASGRPFATFGARVPNLSVTSDIGAGLTPGFALGLDSLGKQTAPDPIWVAPLFVPTGFSETAC</sequence>
<keyword evidence="3" id="KW-1185">Reference proteome</keyword>
<feature type="chain" id="PRO_5032971910" evidence="1">
    <location>
        <begin position="23"/>
        <end position="171"/>
    </location>
</feature>
<protein>
    <submittedName>
        <fullName evidence="2">Uncharacterized protein</fullName>
    </submittedName>
</protein>
<evidence type="ECO:0000256" key="1">
    <source>
        <dbReference type="SAM" id="SignalP"/>
    </source>
</evidence>
<keyword evidence="1" id="KW-0732">Signal</keyword>
<comment type="caution">
    <text evidence="2">The sequence shown here is derived from an EMBL/GenBank/DDBJ whole genome shotgun (WGS) entry which is preliminary data.</text>
</comment>
<name>A0A842IAE1_9RHOB</name>
<dbReference type="EMBL" id="JACLQD010000003">
    <property type="protein sequence ID" value="MBC2836317.1"/>
    <property type="molecule type" value="Genomic_DNA"/>
</dbReference>
<proteinExistence type="predicted"/>
<feature type="signal peptide" evidence="1">
    <location>
        <begin position="1"/>
        <end position="22"/>
    </location>
</feature>
<reference evidence="2 3" key="1">
    <citation type="journal article" date="2017" name="Int. J. Syst. Evol. Microbiol.">
        <title>Gemmobacter straminiformis sp. nov., isolated from an artificial fountain.</title>
        <authorList>
            <person name="Kang J.Y."/>
            <person name="Kim M.J."/>
            <person name="Chun J."/>
            <person name="Son K.P."/>
            <person name="Jahng K.Y."/>
        </authorList>
    </citation>
    <scope>NUCLEOTIDE SEQUENCE [LARGE SCALE GENOMIC DNA]</scope>
    <source>
        <strain evidence="2 3">CAM-8</strain>
    </source>
</reference>
<dbReference type="RefSeq" id="WP_185797920.1">
    <property type="nucleotide sequence ID" value="NZ_JACLQD010000003.1"/>
</dbReference>
<evidence type="ECO:0000313" key="3">
    <source>
        <dbReference type="Proteomes" id="UP000555411"/>
    </source>
</evidence>
<dbReference type="Proteomes" id="UP000555411">
    <property type="component" value="Unassembled WGS sequence"/>
</dbReference>
<gene>
    <name evidence="2" type="ORF">H7F16_12430</name>
</gene>
<organism evidence="2 3">
    <name type="scientific">Paragemmobacter straminiformis</name>
    <dbReference type="NCBI Taxonomy" id="2045119"/>
    <lineage>
        <taxon>Bacteria</taxon>
        <taxon>Pseudomonadati</taxon>
        <taxon>Pseudomonadota</taxon>
        <taxon>Alphaproteobacteria</taxon>
        <taxon>Rhodobacterales</taxon>
        <taxon>Paracoccaceae</taxon>
        <taxon>Paragemmobacter</taxon>
    </lineage>
</organism>
<accession>A0A842IAE1</accession>